<dbReference type="AlphaFoldDB" id="A0A387B467"/>
<dbReference type="Pfam" id="PF02065">
    <property type="entry name" value="Melibiase"/>
    <property type="match status" value="1"/>
</dbReference>
<evidence type="ECO:0000313" key="10">
    <source>
        <dbReference type="Proteomes" id="UP000278886"/>
    </source>
</evidence>
<dbReference type="InterPro" id="IPR002252">
    <property type="entry name" value="Glyco_hydro_36"/>
</dbReference>
<feature type="active site" description="Proton donor" evidence="6">
    <location>
        <position position="542"/>
    </location>
</feature>
<dbReference type="InterPro" id="IPR013780">
    <property type="entry name" value="Glyco_hydro_b"/>
</dbReference>
<dbReference type="GO" id="GO:0004557">
    <property type="term" value="F:alpha-galactosidase activity"/>
    <property type="evidence" value="ECO:0007669"/>
    <property type="project" value="UniProtKB-UniRule"/>
</dbReference>
<evidence type="ECO:0000313" key="9">
    <source>
        <dbReference type="EMBL" id="AYF98382.1"/>
    </source>
</evidence>
<accession>A0A387B467</accession>
<keyword evidence="4 5" id="KW-0326">Glycosidase</keyword>
<dbReference type="PRINTS" id="PR00743">
    <property type="entry name" value="GLHYDRLASE36"/>
</dbReference>
<keyword evidence="3 5" id="KW-0378">Hydrolase</keyword>
<dbReference type="InterPro" id="IPR031704">
    <property type="entry name" value="Glyco_hydro_36_N"/>
</dbReference>
<dbReference type="PANTHER" id="PTHR43053:SF3">
    <property type="entry name" value="ALPHA-GALACTOSIDASE C-RELATED"/>
    <property type="match status" value="1"/>
</dbReference>
<evidence type="ECO:0000259" key="8">
    <source>
        <dbReference type="Pfam" id="PF16875"/>
    </source>
</evidence>
<dbReference type="PANTHER" id="PTHR43053">
    <property type="entry name" value="GLYCOSIDASE FAMILY 31"/>
    <property type="match status" value="1"/>
</dbReference>
<dbReference type="InterPro" id="IPR038417">
    <property type="entry name" value="Alpga-gal_N_sf"/>
</dbReference>
<dbReference type="EC" id="3.2.1.22" evidence="2 5"/>
<dbReference type="InterPro" id="IPR050985">
    <property type="entry name" value="Alpha-glycosidase_related"/>
</dbReference>
<dbReference type="PIRSF" id="PIRSF005536">
    <property type="entry name" value="Agal"/>
    <property type="match status" value="1"/>
</dbReference>
<dbReference type="SUPFAM" id="SSF51445">
    <property type="entry name" value="(Trans)glycosidases"/>
    <property type="match status" value="1"/>
</dbReference>
<dbReference type="Gene3D" id="2.70.98.60">
    <property type="entry name" value="alpha-galactosidase from lactobacil brevis"/>
    <property type="match status" value="1"/>
</dbReference>
<feature type="active site" description="Nucleophile" evidence="6">
    <location>
        <position position="474"/>
    </location>
</feature>
<evidence type="ECO:0000256" key="1">
    <source>
        <dbReference type="ARBA" id="ARBA00001255"/>
    </source>
</evidence>
<dbReference type="Pfam" id="PF16875">
    <property type="entry name" value="Glyco_hydro_36N"/>
    <property type="match status" value="1"/>
</dbReference>
<organism evidence="9 10">
    <name type="scientific">Protaetiibacter intestinalis</name>
    <dbReference type="NCBI Taxonomy" id="2419774"/>
    <lineage>
        <taxon>Bacteria</taxon>
        <taxon>Bacillati</taxon>
        <taxon>Actinomycetota</taxon>
        <taxon>Actinomycetes</taxon>
        <taxon>Micrococcales</taxon>
        <taxon>Microbacteriaceae</taxon>
        <taxon>Protaetiibacter</taxon>
    </lineage>
</organism>
<feature type="binding site" evidence="7">
    <location>
        <begin position="472"/>
        <end position="476"/>
    </location>
    <ligand>
        <name>substrate</name>
    </ligand>
</feature>
<dbReference type="OrthoDB" id="9758822at2"/>
<evidence type="ECO:0000256" key="2">
    <source>
        <dbReference type="ARBA" id="ARBA00012755"/>
    </source>
</evidence>
<dbReference type="Gene3D" id="2.60.40.1180">
    <property type="entry name" value="Golgi alpha-mannosidase II"/>
    <property type="match status" value="1"/>
</dbReference>
<feature type="binding site" evidence="7">
    <location>
        <position position="542"/>
    </location>
    <ligand>
        <name>substrate</name>
    </ligand>
</feature>
<evidence type="ECO:0000256" key="5">
    <source>
        <dbReference type="PIRNR" id="PIRNR005536"/>
    </source>
</evidence>
<protein>
    <recommendedName>
        <fullName evidence="2 5">Alpha-galactosidase</fullName>
        <ecNumber evidence="2 5">3.2.1.22</ecNumber>
    </recommendedName>
</protein>
<reference evidence="10" key="1">
    <citation type="submission" date="2018-09" db="EMBL/GenBank/DDBJ databases">
        <title>Genome sequencing of strain 2DFWR-13.</title>
        <authorList>
            <person name="Heo J."/>
            <person name="Kim S.-J."/>
            <person name="Kwon S.-W."/>
        </authorList>
    </citation>
    <scope>NUCLEOTIDE SEQUENCE [LARGE SCALE GENOMIC DNA]</scope>
    <source>
        <strain evidence="10">2DFWR-13</strain>
    </source>
</reference>
<feature type="domain" description="Glycosyl hydrolase family 36 N-terminal" evidence="8">
    <location>
        <begin position="26"/>
        <end position="281"/>
    </location>
</feature>
<dbReference type="RefSeq" id="WP_120762729.1">
    <property type="nucleotide sequence ID" value="NZ_CP032630.1"/>
</dbReference>
<evidence type="ECO:0000256" key="4">
    <source>
        <dbReference type="ARBA" id="ARBA00023295"/>
    </source>
</evidence>
<feature type="binding site" evidence="7">
    <location>
        <begin position="362"/>
        <end position="363"/>
    </location>
    <ligand>
        <name>substrate</name>
    </ligand>
</feature>
<evidence type="ECO:0000256" key="6">
    <source>
        <dbReference type="PIRSR" id="PIRSR005536-1"/>
    </source>
</evidence>
<sequence>MIEVRDDAFLLQTRHTSYWFARTAHGHLEHLHYGPLLPPQDPEALRTKRALPYGSSVVYAPDDEGYSLDAIPLEFSGIGQGDYRLSPIEVFTAFGADVDLVYRGHRIREGATPAETLPTADGGPGVETLEVTLADERAGLELTLLYTVFPDEDVITRRTVLRNTGAAPAEIARLASLQLDLPDRGFTIRSFDGGWIHEAHAHDRPVSSGVFSIGSTTGASSNRHNPGLLLIAGDADEHCGWAYGFNLVYSGNHATSVERDAHGSVRVRSGIQPQAFRWPLAPGEAFEAPEAVLAFSDEGLNGLSDRMHRFVRAHITPERYRGLERPVVYNSWEAAFFDIDEKRLRGLAKQAAKLGVELFVIDDGWFAGRGDDRAALGDYAVDERKFPSGLGAFVKKVAKLGMRCGIWVEPEMVSEDSELYRAHPDWALRIPGKPAREGRHQQVLDLCNPEVCDYLVEQLGALIDGAGFDYVKWDMNRHIADAYSPHVPHPGMTAHRYLQNLYRVIARVLEPRPHVLLEMCSSGGNRFDLGMLRSAAVIWASDDTDPIERLDIQQGLSYLYPPSVVSAHVSASPHQQTLRDTPLSTRFNVAAFGCLGYEYDLDFLTAEEKREITEQIAFYKAHRTLFQFGRFRRGMPGMPTPAGRVVWQVDDGDTTLVGNFQRGVRAAPERDLLAIAGLEPGIRYRVTAKPQRVMLERLGHLVNHVSPVRVDPNGLVMNVVSRHRSLPDGVEQYTGTGELLASGIRLELQFSGTGHHATTRMLGDHGSTLYLIERIEREDDA</sequence>
<dbReference type="CDD" id="cd14791">
    <property type="entry name" value="GH36"/>
    <property type="match status" value="1"/>
</dbReference>
<dbReference type="InterPro" id="IPR013785">
    <property type="entry name" value="Aldolase_TIM"/>
</dbReference>
<dbReference type="GO" id="GO:0016052">
    <property type="term" value="P:carbohydrate catabolic process"/>
    <property type="evidence" value="ECO:0007669"/>
    <property type="project" value="InterPro"/>
</dbReference>
<comment type="similarity">
    <text evidence="5">Belongs to the glycosyl hydrolase.</text>
</comment>
<dbReference type="Gene3D" id="3.20.20.70">
    <property type="entry name" value="Aldolase class I"/>
    <property type="match status" value="1"/>
</dbReference>
<dbReference type="Proteomes" id="UP000278886">
    <property type="component" value="Chromosome"/>
</dbReference>
<gene>
    <name evidence="9" type="ORF">D7I47_09005</name>
</gene>
<dbReference type="EMBL" id="CP032630">
    <property type="protein sequence ID" value="AYF98382.1"/>
    <property type="molecule type" value="Genomic_DNA"/>
</dbReference>
<feature type="binding site" evidence="7">
    <location>
        <position position="195"/>
    </location>
    <ligand>
        <name>substrate</name>
    </ligand>
</feature>
<comment type="catalytic activity">
    <reaction evidence="1 5">
        <text>Hydrolysis of terminal, non-reducing alpha-D-galactose residues in alpha-D-galactosides, including galactose oligosaccharides, galactomannans and galactolipids.</text>
        <dbReference type="EC" id="3.2.1.22"/>
    </reaction>
</comment>
<name>A0A387B467_9MICO</name>
<evidence type="ECO:0000256" key="3">
    <source>
        <dbReference type="ARBA" id="ARBA00022801"/>
    </source>
</evidence>
<dbReference type="FunFam" id="3.20.20.70:FF:000118">
    <property type="entry name" value="Alpha-galactosidase"/>
    <property type="match status" value="1"/>
</dbReference>
<feature type="binding site" evidence="7">
    <location>
        <position position="439"/>
    </location>
    <ligand>
        <name>substrate</name>
    </ligand>
</feature>
<proteinExistence type="inferred from homology"/>
<keyword evidence="10" id="KW-1185">Reference proteome</keyword>
<feature type="binding site" evidence="7">
    <location>
        <position position="520"/>
    </location>
    <ligand>
        <name>substrate</name>
    </ligand>
</feature>
<evidence type="ECO:0000256" key="7">
    <source>
        <dbReference type="PIRSR" id="PIRSR005536-2"/>
    </source>
</evidence>
<dbReference type="InterPro" id="IPR017853">
    <property type="entry name" value="GH"/>
</dbReference>
<dbReference type="KEGG" id="lyd:D7I47_09005"/>